<dbReference type="Gene3D" id="3.40.50.150">
    <property type="entry name" value="Vaccinia Virus protein VP39"/>
    <property type="match status" value="1"/>
</dbReference>
<dbReference type="GO" id="GO:0032259">
    <property type="term" value="P:methylation"/>
    <property type="evidence" value="ECO:0007669"/>
    <property type="project" value="UniProtKB-KW"/>
</dbReference>
<dbReference type="InterPro" id="IPR041698">
    <property type="entry name" value="Methyltransf_25"/>
</dbReference>
<dbReference type="AlphaFoldDB" id="A0A1I2K7F5"/>
<sequence>MKDFWNERYADKDYLYGQAPNKYFKEKIDEMQPGKILLPAEGEGRNAVHAASLDWDVSAFDISEKGKEKALNLANNQSVEINYKVGDLPDLDYKDEQFDVIALIFAHFSEEKKENYLKKFKKLLKRGGVIIFEAFSKEQIDIQKENPKSGGPKNAEMLFSKEELQTYFSGYEFEEFEDLITELSEGKYHQGKAAVIRFVAKKPLN</sequence>
<gene>
    <name evidence="3" type="ORF">SAMN04488033_10236</name>
</gene>
<dbReference type="SUPFAM" id="SSF53335">
    <property type="entry name" value="S-adenosyl-L-methionine-dependent methyltransferases"/>
    <property type="match status" value="1"/>
</dbReference>
<dbReference type="InterPro" id="IPR029063">
    <property type="entry name" value="SAM-dependent_MTases_sf"/>
</dbReference>
<dbReference type="EMBL" id="FOOH01000002">
    <property type="protein sequence ID" value="SFF62258.1"/>
    <property type="molecule type" value="Genomic_DNA"/>
</dbReference>
<dbReference type="GO" id="GO:0008168">
    <property type="term" value="F:methyltransferase activity"/>
    <property type="evidence" value="ECO:0007669"/>
    <property type="project" value="UniProtKB-KW"/>
</dbReference>
<dbReference type="RefSeq" id="WP_075326710.1">
    <property type="nucleotide sequence ID" value="NZ_FOOH01000002.1"/>
</dbReference>
<keyword evidence="3" id="KW-0489">Methyltransferase</keyword>
<keyword evidence="1 3" id="KW-0808">Transferase</keyword>
<evidence type="ECO:0000259" key="2">
    <source>
        <dbReference type="Pfam" id="PF13649"/>
    </source>
</evidence>
<reference evidence="4" key="1">
    <citation type="submission" date="2016-10" db="EMBL/GenBank/DDBJ databases">
        <authorList>
            <person name="Varghese N."/>
            <person name="Submissions S."/>
        </authorList>
    </citation>
    <scope>NUCLEOTIDE SEQUENCE [LARGE SCALE GENOMIC DNA]</scope>
    <source>
        <strain evidence="4">DSM 23515</strain>
    </source>
</reference>
<proteinExistence type="predicted"/>
<dbReference type="CDD" id="cd02440">
    <property type="entry name" value="AdoMet_MTases"/>
    <property type="match status" value="1"/>
</dbReference>
<keyword evidence="4" id="KW-1185">Reference proteome</keyword>
<evidence type="ECO:0000313" key="3">
    <source>
        <dbReference type="EMBL" id="SFF62258.1"/>
    </source>
</evidence>
<dbReference type="PANTHER" id="PTHR43861">
    <property type="entry name" value="TRANS-ACONITATE 2-METHYLTRANSFERASE-RELATED"/>
    <property type="match status" value="1"/>
</dbReference>
<feature type="domain" description="Methyltransferase" evidence="2">
    <location>
        <begin position="40"/>
        <end position="128"/>
    </location>
</feature>
<protein>
    <submittedName>
        <fullName evidence="3">Methyltransferase domain-containing protein</fullName>
    </submittedName>
</protein>
<name>A0A1I2K7F5_9FLAO</name>
<evidence type="ECO:0000313" key="4">
    <source>
        <dbReference type="Proteomes" id="UP000199116"/>
    </source>
</evidence>
<accession>A0A1I2K7F5</accession>
<organism evidence="3 4">
    <name type="scientific">Salegentibacter agarivorans</name>
    <dbReference type="NCBI Taxonomy" id="345907"/>
    <lineage>
        <taxon>Bacteria</taxon>
        <taxon>Pseudomonadati</taxon>
        <taxon>Bacteroidota</taxon>
        <taxon>Flavobacteriia</taxon>
        <taxon>Flavobacteriales</taxon>
        <taxon>Flavobacteriaceae</taxon>
        <taxon>Salegentibacter</taxon>
    </lineage>
</organism>
<dbReference type="Proteomes" id="UP000199116">
    <property type="component" value="Unassembled WGS sequence"/>
</dbReference>
<dbReference type="PANTHER" id="PTHR43861:SF3">
    <property type="entry name" value="PUTATIVE (AFU_ORTHOLOGUE AFUA_2G14390)-RELATED"/>
    <property type="match status" value="1"/>
</dbReference>
<dbReference type="Pfam" id="PF13649">
    <property type="entry name" value="Methyltransf_25"/>
    <property type="match status" value="1"/>
</dbReference>
<evidence type="ECO:0000256" key="1">
    <source>
        <dbReference type="ARBA" id="ARBA00022679"/>
    </source>
</evidence>